<dbReference type="Proteomes" id="UP000051442">
    <property type="component" value="Unassembled WGS sequence"/>
</dbReference>
<protein>
    <recommendedName>
        <fullName evidence="3">SpoVT-AbrB domain-containing protein</fullName>
    </recommendedName>
</protein>
<evidence type="ECO:0008006" key="3">
    <source>
        <dbReference type="Google" id="ProtNLM"/>
    </source>
</evidence>
<keyword evidence="2" id="KW-1185">Reference proteome</keyword>
<dbReference type="AlphaFoldDB" id="A0A0R2F0L3"/>
<name>A0A0R2F0L3_9LACO</name>
<gene>
    <name evidence="1" type="ORF">FD14_GL002133</name>
</gene>
<accession>A0A0R2F0L3</accession>
<dbReference type="OrthoDB" id="71707at2"/>
<dbReference type="EMBL" id="AYZM01000158">
    <property type="protein sequence ID" value="KRN18268.1"/>
    <property type="molecule type" value="Genomic_DNA"/>
</dbReference>
<comment type="caution">
    <text evidence="1">The sequence shown here is derived from an EMBL/GenBank/DDBJ whole genome shotgun (WGS) entry which is preliminary data.</text>
</comment>
<evidence type="ECO:0000313" key="1">
    <source>
        <dbReference type="EMBL" id="KRN18268.1"/>
    </source>
</evidence>
<dbReference type="PATRIC" id="fig|1423804.4.peg.2317"/>
<dbReference type="RefSeq" id="WP_054732919.1">
    <property type="nucleotide sequence ID" value="NZ_AYZM01000158.1"/>
</dbReference>
<sequence>MTIKSRKVGNSIVLTVPDGFKLPVGIDFEPSIDDHGNLIYKRVASETLEPTDVENIHEFMDRFQPLMEKLKDQ</sequence>
<proteinExistence type="predicted"/>
<organism evidence="1 2">
    <name type="scientific">Secundilactobacillus similis DSM 23365 = JCM 2765</name>
    <dbReference type="NCBI Taxonomy" id="1423804"/>
    <lineage>
        <taxon>Bacteria</taxon>
        <taxon>Bacillati</taxon>
        <taxon>Bacillota</taxon>
        <taxon>Bacilli</taxon>
        <taxon>Lactobacillales</taxon>
        <taxon>Lactobacillaceae</taxon>
        <taxon>Secundilactobacillus</taxon>
    </lineage>
</organism>
<evidence type="ECO:0000313" key="2">
    <source>
        <dbReference type="Proteomes" id="UP000051442"/>
    </source>
</evidence>
<reference evidence="1 2" key="1">
    <citation type="journal article" date="2015" name="Genome Announc.">
        <title>Expanding the biotechnology potential of lactobacilli through comparative genomics of 213 strains and associated genera.</title>
        <authorList>
            <person name="Sun Z."/>
            <person name="Harris H.M."/>
            <person name="McCann A."/>
            <person name="Guo C."/>
            <person name="Argimon S."/>
            <person name="Zhang W."/>
            <person name="Yang X."/>
            <person name="Jeffery I.B."/>
            <person name="Cooney J.C."/>
            <person name="Kagawa T.F."/>
            <person name="Liu W."/>
            <person name="Song Y."/>
            <person name="Salvetti E."/>
            <person name="Wrobel A."/>
            <person name="Rasinkangas P."/>
            <person name="Parkhill J."/>
            <person name="Rea M.C."/>
            <person name="O'Sullivan O."/>
            <person name="Ritari J."/>
            <person name="Douillard F.P."/>
            <person name="Paul Ross R."/>
            <person name="Yang R."/>
            <person name="Briner A.E."/>
            <person name="Felis G.E."/>
            <person name="de Vos W.M."/>
            <person name="Barrangou R."/>
            <person name="Klaenhammer T.R."/>
            <person name="Caufield P.W."/>
            <person name="Cui Y."/>
            <person name="Zhang H."/>
            <person name="O'Toole P.W."/>
        </authorList>
    </citation>
    <scope>NUCLEOTIDE SEQUENCE [LARGE SCALE GENOMIC DNA]</scope>
    <source>
        <strain evidence="1 2">DSM 23365</strain>
    </source>
</reference>
<dbReference type="STRING" id="1423804.FD14_GL002133"/>